<organism evidence="1 2">
    <name type="scientific">Cereibacter sphaeroides</name>
    <name type="common">Rhodobacter sphaeroides</name>
    <dbReference type="NCBI Taxonomy" id="1063"/>
    <lineage>
        <taxon>Bacteria</taxon>
        <taxon>Pseudomonadati</taxon>
        <taxon>Pseudomonadota</taxon>
        <taxon>Alphaproteobacteria</taxon>
        <taxon>Rhodobacterales</taxon>
        <taxon>Paracoccaceae</taxon>
        <taxon>Cereibacter</taxon>
    </lineage>
</organism>
<sequence length="66" mass="7371">MTVVKLEDCVALGYCARAMRPWFNTHGLDYYAFVAEGLDEETLLALDDDFATKAVEQARKREAANG</sequence>
<dbReference type="Proteomes" id="UP000248975">
    <property type="component" value="Unassembled WGS sequence"/>
</dbReference>
<reference evidence="1 2" key="1">
    <citation type="submission" date="2017-08" db="EMBL/GenBank/DDBJ databases">
        <title>Infants hospitalized years apart are colonized by the same room-sourced microbial strains.</title>
        <authorList>
            <person name="Brooks B."/>
            <person name="Olm M.R."/>
            <person name="Firek B.A."/>
            <person name="Baker R."/>
            <person name="Thomas B.C."/>
            <person name="Morowitz M.J."/>
            <person name="Banfield J.F."/>
        </authorList>
    </citation>
    <scope>NUCLEOTIDE SEQUENCE [LARGE SCALE GENOMIC DNA]</scope>
    <source>
        <strain evidence="1">S2_003_000_R2_11</strain>
    </source>
</reference>
<evidence type="ECO:0000313" key="2">
    <source>
        <dbReference type="Proteomes" id="UP000248975"/>
    </source>
</evidence>
<evidence type="ECO:0000313" key="1">
    <source>
        <dbReference type="EMBL" id="PZQ95187.1"/>
    </source>
</evidence>
<dbReference type="AlphaFoldDB" id="A0A2W5THN6"/>
<comment type="caution">
    <text evidence="1">The sequence shown here is derived from an EMBL/GenBank/DDBJ whole genome shotgun (WGS) entry which is preliminary data.</text>
</comment>
<proteinExistence type="predicted"/>
<dbReference type="EMBL" id="QFQS01000009">
    <property type="protein sequence ID" value="PZQ95187.1"/>
    <property type="molecule type" value="Genomic_DNA"/>
</dbReference>
<name>A0A2W5THN6_CERSP</name>
<accession>A0A2W5THN6</accession>
<gene>
    <name evidence="1" type="ORF">DI533_20260</name>
</gene>
<protein>
    <submittedName>
        <fullName evidence="1">Uncharacterized protein</fullName>
    </submittedName>
</protein>